<feature type="chain" id="PRO_5032894839" description="DUF6438 domain-containing protein" evidence="1">
    <location>
        <begin position="20"/>
        <end position="157"/>
    </location>
</feature>
<evidence type="ECO:0000256" key="1">
    <source>
        <dbReference type="SAM" id="SignalP"/>
    </source>
</evidence>
<gene>
    <name evidence="3" type="ORF">Q73A0000_07395</name>
</gene>
<dbReference type="PROSITE" id="PS51257">
    <property type="entry name" value="PROKAR_LIPOPROTEIN"/>
    <property type="match status" value="1"/>
</dbReference>
<protein>
    <recommendedName>
        <fullName evidence="2">DUF6438 domain-containing protein</fullName>
    </recommendedName>
</protein>
<feature type="domain" description="DUF6438" evidence="2">
    <location>
        <begin position="27"/>
        <end position="147"/>
    </location>
</feature>
<proteinExistence type="predicted"/>
<dbReference type="AlphaFoldDB" id="A0A7M2Y7F8"/>
<reference evidence="3 4" key="1">
    <citation type="submission" date="2019-05" db="EMBL/GenBank/DDBJ databases">
        <title>Chryseobacterium sp. isolated from King George Island, maritime Antarctica.</title>
        <authorList>
            <person name="Peng X."/>
        </authorList>
    </citation>
    <scope>NUCLEOTIDE SEQUENCE [LARGE SCALE GENOMIC DNA]</scope>
    <source>
        <strain evidence="3 4">7-3A</strain>
    </source>
</reference>
<evidence type="ECO:0000313" key="4">
    <source>
        <dbReference type="Proteomes" id="UP000594195"/>
    </source>
</evidence>
<dbReference type="Pfam" id="PF20033">
    <property type="entry name" value="DUF6438"/>
    <property type="match status" value="1"/>
</dbReference>
<accession>A0A7M2Y7F8</accession>
<dbReference type="InterPro" id="IPR045497">
    <property type="entry name" value="DUF6438"/>
</dbReference>
<keyword evidence="1" id="KW-0732">Signal</keyword>
<organism evidence="3 4">
    <name type="scientific">Kaistella flava</name>
    <name type="common">ex Peng et al. 2021</name>
    <dbReference type="NCBI Taxonomy" id="2038776"/>
    <lineage>
        <taxon>Bacteria</taxon>
        <taxon>Pseudomonadati</taxon>
        <taxon>Bacteroidota</taxon>
        <taxon>Flavobacteriia</taxon>
        <taxon>Flavobacteriales</taxon>
        <taxon>Weeksellaceae</taxon>
        <taxon>Chryseobacterium group</taxon>
        <taxon>Kaistella</taxon>
    </lineage>
</organism>
<feature type="signal peptide" evidence="1">
    <location>
        <begin position="1"/>
        <end position="19"/>
    </location>
</feature>
<dbReference type="RefSeq" id="WP_193813428.1">
    <property type="nucleotide sequence ID" value="NZ_CP040442.1"/>
</dbReference>
<dbReference type="KEGG" id="kfa:Q73A0000_07395"/>
<dbReference type="EMBL" id="CP040442">
    <property type="protein sequence ID" value="QOW10198.1"/>
    <property type="molecule type" value="Genomic_DNA"/>
</dbReference>
<evidence type="ECO:0000259" key="2">
    <source>
        <dbReference type="Pfam" id="PF20033"/>
    </source>
</evidence>
<keyword evidence="4" id="KW-1185">Reference proteome</keyword>
<name>A0A7M2Y7F8_9FLAO</name>
<evidence type="ECO:0000313" key="3">
    <source>
        <dbReference type="EMBL" id="QOW10198.1"/>
    </source>
</evidence>
<sequence length="157" mass="18075">MKYVLSLFSFLLIVSCATTKTTSKYSKIEYSAGPCFGFCPIFKMTINSDRTATFEAERFNFSRDTESQKSEGSFQGKIDQEHYNQLISLLDSLPKDLKDDYGNKNVTDLPTSNLTLNYQDGHLKKVQDYGKRGTPELVKVYQFFEDLKTNQNWTKIE</sequence>
<dbReference type="Proteomes" id="UP000594195">
    <property type="component" value="Chromosome"/>
</dbReference>